<comment type="subunit">
    <text evidence="3 8">Homodimer.</text>
</comment>
<comment type="caution">
    <text evidence="10">The sequence shown here is derived from an EMBL/GenBank/DDBJ whole genome shotgun (WGS) entry which is preliminary data.</text>
</comment>
<dbReference type="InterPro" id="IPR015424">
    <property type="entry name" value="PyrdxlP-dep_Trfase"/>
</dbReference>
<gene>
    <name evidence="8 10" type="primary">hisC</name>
    <name evidence="10" type="ORF">LJ207_07900</name>
</gene>
<evidence type="ECO:0000256" key="6">
    <source>
        <dbReference type="ARBA" id="ARBA00022898"/>
    </source>
</evidence>
<dbReference type="Gene3D" id="3.40.640.10">
    <property type="entry name" value="Type I PLP-dependent aspartate aminotransferase-like (Major domain)"/>
    <property type="match status" value="1"/>
</dbReference>
<evidence type="ECO:0000256" key="8">
    <source>
        <dbReference type="HAMAP-Rule" id="MF_01023"/>
    </source>
</evidence>
<evidence type="ECO:0000256" key="3">
    <source>
        <dbReference type="ARBA" id="ARBA00011738"/>
    </source>
</evidence>
<dbReference type="InterPro" id="IPR001917">
    <property type="entry name" value="Aminotrans_II_pyridoxalP_BS"/>
</dbReference>
<dbReference type="InterPro" id="IPR015422">
    <property type="entry name" value="PyrdxlP-dep_Trfase_small"/>
</dbReference>
<feature type="domain" description="Aminotransferase class I/classII large" evidence="9">
    <location>
        <begin position="35"/>
        <end position="361"/>
    </location>
</feature>
<evidence type="ECO:0000256" key="7">
    <source>
        <dbReference type="ARBA" id="ARBA00047481"/>
    </source>
</evidence>
<organism evidence="10 11">
    <name type="scientific">Halanaerobium polyolivorans</name>
    <dbReference type="NCBI Taxonomy" id="2886943"/>
    <lineage>
        <taxon>Bacteria</taxon>
        <taxon>Bacillati</taxon>
        <taxon>Bacillota</taxon>
        <taxon>Clostridia</taxon>
        <taxon>Halanaerobiales</taxon>
        <taxon>Halanaerobiaceae</taxon>
        <taxon>Halanaerobium</taxon>
    </lineage>
</organism>
<dbReference type="GO" id="GO:0000105">
    <property type="term" value="P:L-histidine biosynthetic process"/>
    <property type="evidence" value="ECO:0007669"/>
    <property type="project" value="UniProtKB-UniRule"/>
</dbReference>
<dbReference type="InterPro" id="IPR005861">
    <property type="entry name" value="HisP_aminotrans"/>
</dbReference>
<feature type="modified residue" description="N6-(pyridoxal phosphate)lysine" evidence="8">
    <location>
        <position position="228"/>
    </location>
</feature>
<dbReference type="EMBL" id="JAJFAT010000010">
    <property type="protein sequence ID" value="MCC3145245.1"/>
    <property type="molecule type" value="Genomic_DNA"/>
</dbReference>
<evidence type="ECO:0000259" key="9">
    <source>
        <dbReference type="Pfam" id="PF00155"/>
    </source>
</evidence>
<keyword evidence="4 8" id="KW-0032">Aminotransferase</keyword>
<sequence length="371" mass="42164">MKSLFDGVTEGVKNMKRYQAGKSIEEVKREFGLDKIVKLASNENPLGPAPEVIETIKNEAENVYLYPDSDSRILKENLSKHYSLPLENIFIGNGSDEILDLLMTLLLNEGDQIVQGDPSFIKYELAAKSRGGESIKIELDENHRLQPEKMLEAITDQTRAIFICNPNNPTGTMLEKKEIEALLKKVPEEVLFVVDQAYYEYMTAEEYFDGIELLAQYPNLFLMRTFSKAYGMAGLRVGYGLGNPKLVDYLNRIRGPFNVNRIAQVAAAAALEADDHLQKCYQLNKKGKAYLYQQFSELDLEYIETQSNFMMVDTGIAAEKVFKELQQKGVIIRPGHQFGMESWIRLTIGTQAENEFFIEKLKDLLKGEDKL</sequence>
<reference evidence="10 11" key="1">
    <citation type="submission" date="2021-10" db="EMBL/GenBank/DDBJ databases">
        <authorList>
            <person name="Grouzdev D.S."/>
            <person name="Pantiukh K.S."/>
            <person name="Krutkina M.S."/>
        </authorList>
    </citation>
    <scope>NUCLEOTIDE SEQUENCE [LARGE SCALE GENOMIC DNA]</scope>
    <source>
        <strain evidence="10 11">Z-7514</strain>
    </source>
</reference>
<dbReference type="GO" id="GO:0004400">
    <property type="term" value="F:histidinol-phosphate transaminase activity"/>
    <property type="evidence" value="ECO:0007669"/>
    <property type="project" value="UniProtKB-UniRule"/>
</dbReference>
<keyword evidence="6 8" id="KW-0663">Pyridoxal phosphate</keyword>
<keyword evidence="8" id="KW-0368">Histidine biosynthesis</keyword>
<dbReference type="HAMAP" id="MF_01023">
    <property type="entry name" value="HisC_aminotrans_2"/>
    <property type="match status" value="1"/>
</dbReference>
<keyword evidence="8" id="KW-0028">Amino-acid biosynthesis</keyword>
<dbReference type="InterPro" id="IPR050106">
    <property type="entry name" value="HistidinolP_aminotransfase"/>
</dbReference>
<dbReference type="RefSeq" id="WP_229345835.1">
    <property type="nucleotide sequence ID" value="NZ_JAJFAT010000010.1"/>
</dbReference>
<dbReference type="EC" id="2.6.1.9" evidence="8"/>
<evidence type="ECO:0000256" key="2">
    <source>
        <dbReference type="ARBA" id="ARBA00005011"/>
    </source>
</evidence>
<dbReference type="Proteomes" id="UP001199296">
    <property type="component" value="Unassembled WGS sequence"/>
</dbReference>
<evidence type="ECO:0000256" key="4">
    <source>
        <dbReference type="ARBA" id="ARBA00022576"/>
    </source>
</evidence>
<comment type="cofactor">
    <cofactor evidence="1 8">
        <name>pyridoxal 5'-phosphate</name>
        <dbReference type="ChEBI" id="CHEBI:597326"/>
    </cofactor>
</comment>
<evidence type="ECO:0000313" key="11">
    <source>
        <dbReference type="Proteomes" id="UP001199296"/>
    </source>
</evidence>
<dbReference type="AlphaFoldDB" id="A0AAW4X0C3"/>
<dbReference type="PANTHER" id="PTHR43643">
    <property type="entry name" value="HISTIDINOL-PHOSPHATE AMINOTRANSFERASE 2"/>
    <property type="match status" value="1"/>
</dbReference>
<accession>A0AAW4X0C3</accession>
<evidence type="ECO:0000256" key="5">
    <source>
        <dbReference type="ARBA" id="ARBA00022679"/>
    </source>
</evidence>
<comment type="similarity">
    <text evidence="8">Belongs to the class-II pyridoxal-phosphate-dependent aminotransferase family. Histidinol-phosphate aminotransferase subfamily.</text>
</comment>
<dbReference type="Pfam" id="PF00155">
    <property type="entry name" value="Aminotran_1_2"/>
    <property type="match status" value="1"/>
</dbReference>
<name>A0AAW4X0C3_9FIRM</name>
<dbReference type="PANTHER" id="PTHR43643:SF3">
    <property type="entry name" value="HISTIDINOL-PHOSPHATE AMINOTRANSFERASE"/>
    <property type="match status" value="1"/>
</dbReference>
<proteinExistence type="inferred from homology"/>
<dbReference type="InterPro" id="IPR015421">
    <property type="entry name" value="PyrdxlP-dep_Trfase_major"/>
</dbReference>
<dbReference type="PROSITE" id="PS00599">
    <property type="entry name" value="AA_TRANSFER_CLASS_2"/>
    <property type="match status" value="1"/>
</dbReference>
<dbReference type="GO" id="GO:0030170">
    <property type="term" value="F:pyridoxal phosphate binding"/>
    <property type="evidence" value="ECO:0007669"/>
    <property type="project" value="InterPro"/>
</dbReference>
<keyword evidence="5 8" id="KW-0808">Transferase</keyword>
<dbReference type="InterPro" id="IPR004839">
    <property type="entry name" value="Aminotransferase_I/II_large"/>
</dbReference>
<keyword evidence="11" id="KW-1185">Reference proteome</keyword>
<evidence type="ECO:0000256" key="1">
    <source>
        <dbReference type="ARBA" id="ARBA00001933"/>
    </source>
</evidence>
<protein>
    <recommendedName>
        <fullName evidence="8">Histidinol-phosphate aminotransferase</fullName>
        <ecNumber evidence="8">2.6.1.9</ecNumber>
    </recommendedName>
    <alternativeName>
        <fullName evidence="8">Imidazole acetol-phosphate transaminase</fullName>
    </alternativeName>
</protein>
<comment type="catalytic activity">
    <reaction evidence="7 8">
        <text>L-histidinol phosphate + 2-oxoglutarate = 3-(imidazol-4-yl)-2-oxopropyl phosphate + L-glutamate</text>
        <dbReference type="Rhea" id="RHEA:23744"/>
        <dbReference type="ChEBI" id="CHEBI:16810"/>
        <dbReference type="ChEBI" id="CHEBI:29985"/>
        <dbReference type="ChEBI" id="CHEBI:57766"/>
        <dbReference type="ChEBI" id="CHEBI:57980"/>
        <dbReference type="EC" id="2.6.1.9"/>
    </reaction>
</comment>
<dbReference type="SUPFAM" id="SSF53383">
    <property type="entry name" value="PLP-dependent transferases"/>
    <property type="match status" value="1"/>
</dbReference>
<dbReference type="NCBIfam" id="TIGR01141">
    <property type="entry name" value="hisC"/>
    <property type="match status" value="1"/>
</dbReference>
<dbReference type="CDD" id="cd00609">
    <property type="entry name" value="AAT_like"/>
    <property type="match status" value="1"/>
</dbReference>
<dbReference type="Gene3D" id="3.90.1150.10">
    <property type="entry name" value="Aspartate Aminotransferase, domain 1"/>
    <property type="match status" value="1"/>
</dbReference>
<evidence type="ECO:0000313" key="10">
    <source>
        <dbReference type="EMBL" id="MCC3145245.1"/>
    </source>
</evidence>
<comment type="pathway">
    <text evidence="2 8">Amino-acid biosynthesis; L-histidine biosynthesis; L-histidine from 5-phospho-alpha-D-ribose 1-diphosphate: step 7/9.</text>
</comment>